<sequence>MTDDGWVDLRNAADADVPFRLYREEGRAFLQWSGYGELRNKLAGRLVLINLMCREIADEEESTDFPRIQMLFSPCVAFRVVGTPIKQPLTNVSEVAFVQDQALGKEATGGDSLSVTEYVAIGVCSILLGLIYVASVFLYLHLKKKKSNSRASGISRRSSRSVRDIEEGIIKSNPLLSIGSHFLTGDAGYSDTNSSDNDPAPDIIKQHEDRKKQITALVHSQKHYSLASRLSSFSAFDGFHHDSNTNERIPDENVSIVETLDVREDKPENIKAIAGSTRKKLYFNPAYFEPHLLLEPPPAALEFLTKIREVIASAKQKLATKRFNPTLLNIPEEETHYAIDSLYGLLDPAMSRRSSIISLKRENSRRRTCSGCPGCDGLQAKLPELPSLVACQNCTLTSNESKQRIRKWLEDVPSKSDGNSSKESVCPKTVRSPQEVKRPPSFKLKKPVEQPPPPPVSYNSRTNEENYYYSISLEDKDKGKNCNTISKLPPPDMIHEAMAFDKTEEKVATLTKEQMKAVIYEFTKHKTLLDYKGHTEYETDSLERNPHRKGYSTPSEYAEVPSSQPSPSLSSVLPDHEEMTIRNAIFNKHSVVSKIDTDPQQEDDHDYELIVVKKGSASNETYNLSDLLQIQKNKGYNLVSEVYVNNGYNYGSAPSTPSNSRYSSLDMKQLKVKYEGTVEKPGKLLIEVEDCMDHYIPVDESDEFEQDTLDRKPNRCSKRSEPPARNVVGSSASFRSAESPHDSCEYSGSFNRMFGSLREIYEARTKGGFDKYAPKWISDDEKGRILTLEERHSKRQRTRENPVPPDVVPPPPLDGNVVYDNVEIPKGMKLMDSIYKPNASTSHRSSGSSGSPDSRTDEYKLCLLQKSKKNGNITSLIRTEDFVLKKGHKDQFVFRSVVDARPNLPDKRTWPTTTLRPEDSGYLSSDSNESRFHRVKVTMLEAPAATTGGGSETDESLGDGQSESGAESVETHSVFFGRFEGNSAGLSGYGSMDSGVIGGEEGVSSSDSETVSYTTVIPVVAEP</sequence>
<keyword evidence="2" id="KW-0812">Transmembrane</keyword>
<name>A0A9N9TRW5_PHYSR</name>
<feature type="region of interest" description="Disordered" evidence="1">
    <location>
        <begin position="702"/>
        <end position="741"/>
    </location>
</feature>
<feature type="compositionally biased region" description="Pro residues" evidence="1">
    <location>
        <begin position="802"/>
        <end position="813"/>
    </location>
</feature>
<gene>
    <name evidence="3" type="ORF">PHYEVI_LOCUS7964</name>
</gene>
<feature type="transmembrane region" description="Helical" evidence="2">
    <location>
        <begin position="118"/>
        <end position="140"/>
    </location>
</feature>
<accession>A0A9N9TRW5</accession>
<dbReference type="AlphaFoldDB" id="A0A9N9TRW5"/>
<dbReference type="GO" id="GO:0005938">
    <property type="term" value="C:cell cortex"/>
    <property type="evidence" value="ECO:0007669"/>
    <property type="project" value="TreeGrafter"/>
</dbReference>
<dbReference type="PANTHER" id="PTHR39387:SF1">
    <property type="entry name" value="SHAVENOID, ISOFORM B"/>
    <property type="match status" value="1"/>
</dbReference>
<protein>
    <submittedName>
        <fullName evidence="3">Uncharacterized protein</fullName>
    </submittedName>
</protein>
<organism evidence="3 4">
    <name type="scientific">Phyllotreta striolata</name>
    <name type="common">Striped flea beetle</name>
    <name type="synonym">Crioceris striolata</name>
    <dbReference type="NCBI Taxonomy" id="444603"/>
    <lineage>
        <taxon>Eukaryota</taxon>
        <taxon>Metazoa</taxon>
        <taxon>Ecdysozoa</taxon>
        <taxon>Arthropoda</taxon>
        <taxon>Hexapoda</taxon>
        <taxon>Insecta</taxon>
        <taxon>Pterygota</taxon>
        <taxon>Neoptera</taxon>
        <taxon>Endopterygota</taxon>
        <taxon>Coleoptera</taxon>
        <taxon>Polyphaga</taxon>
        <taxon>Cucujiformia</taxon>
        <taxon>Chrysomeloidea</taxon>
        <taxon>Chrysomelidae</taxon>
        <taxon>Galerucinae</taxon>
        <taxon>Alticini</taxon>
        <taxon>Phyllotreta</taxon>
    </lineage>
</organism>
<feature type="region of interest" description="Disordered" evidence="1">
    <location>
        <begin position="410"/>
        <end position="461"/>
    </location>
</feature>
<dbReference type="OrthoDB" id="6346242at2759"/>
<evidence type="ECO:0000256" key="2">
    <source>
        <dbReference type="SAM" id="Phobius"/>
    </source>
</evidence>
<dbReference type="GO" id="GO:0035317">
    <property type="term" value="P:imaginal disc-derived wing hair organization"/>
    <property type="evidence" value="ECO:0007669"/>
    <property type="project" value="TreeGrafter"/>
</dbReference>
<dbReference type="EMBL" id="OU900097">
    <property type="protein sequence ID" value="CAG9861629.1"/>
    <property type="molecule type" value="Genomic_DNA"/>
</dbReference>
<feature type="compositionally biased region" description="Low complexity" evidence="1">
    <location>
        <begin position="560"/>
        <end position="572"/>
    </location>
</feature>
<feature type="region of interest" description="Disordered" evidence="1">
    <location>
        <begin position="908"/>
        <end position="928"/>
    </location>
</feature>
<feature type="compositionally biased region" description="Basic and acidic residues" evidence="1">
    <location>
        <begin position="708"/>
        <end position="722"/>
    </location>
</feature>
<keyword evidence="2" id="KW-0472">Membrane</keyword>
<evidence type="ECO:0000313" key="4">
    <source>
        <dbReference type="Proteomes" id="UP001153712"/>
    </source>
</evidence>
<proteinExistence type="predicted"/>
<keyword evidence="4" id="KW-1185">Reference proteome</keyword>
<dbReference type="PANTHER" id="PTHR39387">
    <property type="entry name" value="SHAVENOID, ISOFORM B"/>
    <property type="match status" value="1"/>
</dbReference>
<feature type="region of interest" description="Disordered" evidence="1">
    <location>
        <begin position="837"/>
        <end position="856"/>
    </location>
</feature>
<feature type="compositionally biased region" description="Low complexity" evidence="1">
    <location>
        <begin position="840"/>
        <end position="853"/>
    </location>
</feature>
<evidence type="ECO:0000313" key="3">
    <source>
        <dbReference type="EMBL" id="CAG9861629.1"/>
    </source>
</evidence>
<reference evidence="3" key="1">
    <citation type="submission" date="2022-01" db="EMBL/GenBank/DDBJ databases">
        <authorList>
            <person name="King R."/>
        </authorList>
    </citation>
    <scope>NUCLEOTIDE SEQUENCE</scope>
</reference>
<feature type="region of interest" description="Disordered" evidence="1">
    <location>
        <begin position="790"/>
        <end position="816"/>
    </location>
</feature>
<keyword evidence="2" id="KW-1133">Transmembrane helix</keyword>
<evidence type="ECO:0000256" key="1">
    <source>
        <dbReference type="SAM" id="MobiDB-lite"/>
    </source>
</evidence>
<dbReference type="Proteomes" id="UP001153712">
    <property type="component" value="Chromosome 4"/>
</dbReference>
<feature type="region of interest" description="Disordered" evidence="1">
    <location>
        <begin position="539"/>
        <end position="572"/>
    </location>
</feature>
<feature type="region of interest" description="Disordered" evidence="1">
    <location>
        <begin position="941"/>
        <end position="972"/>
    </location>
</feature>